<protein>
    <submittedName>
        <fullName evidence="3">Copper(I)-binding protein</fullName>
    </submittedName>
</protein>
<keyword evidence="4" id="KW-1185">Reference proteome</keyword>
<dbReference type="PROSITE" id="PS51257">
    <property type="entry name" value="PROKAR_LIPOPROTEIN"/>
    <property type="match status" value="1"/>
</dbReference>
<organism evidence="3 4">
    <name type="scientific">Streptoalloteichus hindustanus</name>
    <dbReference type="NCBI Taxonomy" id="2017"/>
    <lineage>
        <taxon>Bacteria</taxon>
        <taxon>Bacillati</taxon>
        <taxon>Actinomycetota</taxon>
        <taxon>Actinomycetes</taxon>
        <taxon>Pseudonocardiales</taxon>
        <taxon>Pseudonocardiaceae</taxon>
        <taxon>Streptoalloteichus</taxon>
    </lineage>
</organism>
<dbReference type="Gene3D" id="2.60.40.1890">
    <property type="entry name" value="PCu(A)C copper chaperone"/>
    <property type="match status" value="1"/>
</dbReference>
<name>A0A1M5K1E9_STRHI</name>
<dbReference type="PANTHER" id="PTHR36302:SF1">
    <property type="entry name" value="COPPER CHAPERONE PCU(A)C"/>
    <property type="match status" value="1"/>
</dbReference>
<dbReference type="PANTHER" id="PTHR36302">
    <property type="entry name" value="BLR7088 PROTEIN"/>
    <property type="match status" value="1"/>
</dbReference>
<feature type="signal peptide" evidence="2">
    <location>
        <begin position="1"/>
        <end position="32"/>
    </location>
</feature>
<gene>
    <name evidence="3" type="ORF">SAMN05444320_109110</name>
</gene>
<evidence type="ECO:0000313" key="3">
    <source>
        <dbReference type="EMBL" id="SHG46594.1"/>
    </source>
</evidence>
<feature type="region of interest" description="Disordered" evidence="1">
    <location>
        <begin position="30"/>
        <end position="59"/>
    </location>
</feature>
<feature type="compositionally biased region" description="Low complexity" evidence="1">
    <location>
        <begin position="195"/>
        <end position="205"/>
    </location>
</feature>
<proteinExistence type="predicted"/>
<accession>A0A1M5K1E9</accession>
<dbReference type="Proteomes" id="UP000184501">
    <property type="component" value="Unassembled WGS sequence"/>
</dbReference>
<dbReference type="RefSeq" id="WP_073487734.1">
    <property type="nucleotide sequence ID" value="NZ_FQVN01000009.1"/>
</dbReference>
<dbReference type="SUPFAM" id="SSF110087">
    <property type="entry name" value="DR1885-like metal-binding protein"/>
    <property type="match status" value="1"/>
</dbReference>
<dbReference type="EMBL" id="FQVN01000009">
    <property type="protein sequence ID" value="SHG46594.1"/>
    <property type="molecule type" value="Genomic_DNA"/>
</dbReference>
<feature type="region of interest" description="Disordered" evidence="1">
    <location>
        <begin position="185"/>
        <end position="213"/>
    </location>
</feature>
<dbReference type="InterPro" id="IPR058248">
    <property type="entry name" value="Lxx211020-like"/>
</dbReference>
<reference evidence="3 4" key="1">
    <citation type="submission" date="2016-11" db="EMBL/GenBank/DDBJ databases">
        <authorList>
            <person name="Jaros S."/>
            <person name="Januszkiewicz K."/>
            <person name="Wedrychowicz H."/>
        </authorList>
    </citation>
    <scope>NUCLEOTIDE SEQUENCE [LARGE SCALE GENOMIC DNA]</scope>
    <source>
        <strain evidence="3 4">DSM 44523</strain>
    </source>
</reference>
<keyword evidence="2" id="KW-0732">Signal</keyword>
<dbReference type="OrthoDB" id="9796962at2"/>
<dbReference type="STRING" id="2017.SAMN05444320_109110"/>
<evidence type="ECO:0000313" key="4">
    <source>
        <dbReference type="Proteomes" id="UP000184501"/>
    </source>
</evidence>
<feature type="chain" id="PRO_5013291000" evidence="2">
    <location>
        <begin position="33"/>
        <end position="213"/>
    </location>
</feature>
<evidence type="ECO:0000256" key="1">
    <source>
        <dbReference type="SAM" id="MobiDB-lite"/>
    </source>
</evidence>
<dbReference type="InterPro" id="IPR007410">
    <property type="entry name" value="LpqE-like"/>
</dbReference>
<sequence length="213" mass="21350">MAHARTRLAPLVAAAAVAAGALLTACSNSEEASTLTTTVTPPRATRSVADPSGTAPAPALASATADTLQISGGWVKLPPKKDVTAGYLKLRNAGPAADALVGVTTDVATKAELHTMQPTGNGAEKMVQVNEIPLPPGQEIELRSGGLHLMLVGMKKDLVAGEQVPVELAFASGKKVPLRLPVLSPEQAPRGSQQTPSGGAATPSAGGSGHGGH</sequence>
<evidence type="ECO:0000256" key="2">
    <source>
        <dbReference type="SAM" id="SignalP"/>
    </source>
</evidence>
<dbReference type="Pfam" id="PF04314">
    <property type="entry name" value="PCuAC"/>
    <property type="match status" value="1"/>
</dbReference>
<dbReference type="InterPro" id="IPR036182">
    <property type="entry name" value="PCuAC_sf"/>
</dbReference>
<dbReference type="AlphaFoldDB" id="A0A1M5K1E9"/>